<evidence type="ECO:0000313" key="7">
    <source>
        <dbReference type="EMBL" id="GJJ15916.1"/>
    </source>
</evidence>
<dbReference type="SMART" id="SM00275">
    <property type="entry name" value="G_alpha"/>
    <property type="match status" value="1"/>
</dbReference>
<evidence type="ECO:0008006" key="9">
    <source>
        <dbReference type="Google" id="ProtNLM"/>
    </source>
</evidence>
<evidence type="ECO:0000313" key="8">
    <source>
        <dbReference type="Proteomes" id="UP001050691"/>
    </source>
</evidence>
<dbReference type="PROSITE" id="PS51882">
    <property type="entry name" value="G_ALPHA"/>
    <property type="match status" value="1"/>
</dbReference>
<evidence type="ECO:0000256" key="4">
    <source>
        <dbReference type="PIRSR" id="PIRSR601019-1"/>
    </source>
</evidence>
<evidence type="ECO:0000256" key="2">
    <source>
        <dbReference type="ARBA" id="ARBA00023134"/>
    </source>
</evidence>
<feature type="binding site" evidence="4">
    <location>
        <begin position="407"/>
        <end position="410"/>
    </location>
    <ligand>
        <name>GTP</name>
        <dbReference type="ChEBI" id="CHEBI:37565"/>
    </ligand>
</feature>
<gene>
    <name evidence="7" type="ORF">Clacol_010195</name>
</gene>
<feature type="region of interest" description="Disordered" evidence="6">
    <location>
        <begin position="112"/>
        <end position="163"/>
    </location>
</feature>
<keyword evidence="1 4" id="KW-0547">Nucleotide-binding</keyword>
<dbReference type="AlphaFoldDB" id="A0AAV5AMP0"/>
<evidence type="ECO:0000256" key="5">
    <source>
        <dbReference type="PIRSR" id="PIRSR601019-2"/>
    </source>
</evidence>
<dbReference type="PANTHER" id="PTHR10218:SF360">
    <property type="entry name" value="GUANINE NUCLEOTIDE-BINDING PROTEIN SUBUNIT ALPHA HOMOLOG"/>
    <property type="match status" value="1"/>
</dbReference>
<feature type="binding site" evidence="4">
    <location>
        <position position="467"/>
    </location>
    <ligand>
        <name>GTP</name>
        <dbReference type="ChEBI" id="CHEBI:37565"/>
    </ligand>
</feature>
<dbReference type="InterPro" id="IPR001019">
    <property type="entry name" value="Gprotein_alpha_su"/>
</dbReference>
<dbReference type="Proteomes" id="UP001050691">
    <property type="component" value="Unassembled WGS sequence"/>
</dbReference>
<dbReference type="GO" id="GO:0005525">
    <property type="term" value="F:GTP binding"/>
    <property type="evidence" value="ECO:0007669"/>
    <property type="project" value="UniProtKB-KW"/>
</dbReference>
<keyword evidence="3" id="KW-0807">Transducer</keyword>
<dbReference type="SUPFAM" id="SSF47895">
    <property type="entry name" value="Transducin (alpha subunit), insertion domain"/>
    <property type="match status" value="1"/>
</dbReference>
<keyword evidence="5" id="KW-0479">Metal-binding</keyword>
<keyword evidence="2 4" id="KW-0342">GTP-binding</keyword>
<accession>A0AAV5AMP0</accession>
<dbReference type="SUPFAM" id="SSF52540">
    <property type="entry name" value="P-loop containing nucleoside triphosphate hydrolases"/>
    <property type="match status" value="1"/>
</dbReference>
<dbReference type="GO" id="GO:0031683">
    <property type="term" value="F:G-protein beta/gamma-subunit complex binding"/>
    <property type="evidence" value="ECO:0007669"/>
    <property type="project" value="InterPro"/>
</dbReference>
<feature type="compositionally biased region" description="Polar residues" evidence="6">
    <location>
        <begin position="136"/>
        <end position="145"/>
    </location>
</feature>
<dbReference type="InterPro" id="IPR027417">
    <property type="entry name" value="P-loop_NTPase"/>
</dbReference>
<dbReference type="FunFam" id="3.40.50.300:FF:000720">
    <property type="entry name" value="Guanine nucleotide-binding protein G(k) subunit alpha"/>
    <property type="match status" value="1"/>
</dbReference>
<dbReference type="Gene3D" id="1.10.400.10">
    <property type="entry name" value="GI Alpha 1, domain 2-like"/>
    <property type="match status" value="1"/>
</dbReference>
<dbReference type="GO" id="GO:0005737">
    <property type="term" value="C:cytoplasm"/>
    <property type="evidence" value="ECO:0007669"/>
    <property type="project" value="TreeGrafter"/>
</dbReference>
<dbReference type="Pfam" id="PF00503">
    <property type="entry name" value="G-alpha"/>
    <property type="match status" value="1"/>
</dbReference>
<dbReference type="GO" id="GO:0046872">
    <property type="term" value="F:metal ion binding"/>
    <property type="evidence" value="ECO:0007669"/>
    <property type="project" value="UniProtKB-KW"/>
</dbReference>
<dbReference type="CDD" id="cd00066">
    <property type="entry name" value="G-alpha"/>
    <property type="match status" value="1"/>
</dbReference>
<comment type="caution">
    <text evidence="7">The sequence shown here is derived from an EMBL/GenBank/DDBJ whole genome shotgun (WGS) entry which is preliminary data.</text>
</comment>
<dbReference type="InterPro" id="IPR011025">
    <property type="entry name" value="GproteinA_insert"/>
</dbReference>
<dbReference type="EMBL" id="BPWL01000011">
    <property type="protein sequence ID" value="GJJ15916.1"/>
    <property type="molecule type" value="Genomic_DNA"/>
</dbReference>
<dbReference type="GO" id="GO:0005834">
    <property type="term" value="C:heterotrimeric G-protein complex"/>
    <property type="evidence" value="ECO:0007669"/>
    <property type="project" value="TreeGrafter"/>
</dbReference>
<protein>
    <recommendedName>
        <fullName evidence="9">G-alpha-domain-containing protein</fullName>
    </recommendedName>
</protein>
<feature type="binding site" evidence="5">
    <location>
        <position position="308"/>
    </location>
    <ligand>
        <name>Mg(2+)</name>
        <dbReference type="ChEBI" id="CHEBI:18420"/>
    </ligand>
</feature>
<keyword evidence="8" id="KW-1185">Reference proteome</keyword>
<keyword evidence="5" id="KW-0460">Magnesium</keyword>
<feature type="region of interest" description="Disordered" evidence="6">
    <location>
        <begin position="1"/>
        <end position="23"/>
    </location>
</feature>
<dbReference type="PANTHER" id="PTHR10218">
    <property type="entry name" value="GTP-BINDING PROTEIN ALPHA SUBUNIT"/>
    <property type="match status" value="1"/>
</dbReference>
<evidence type="ECO:0000256" key="6">
    <source>
        <dbReference type="SAM" id="MobiDB-lite"/>
    </source>
</evidence>
<evidence type="ECO:0000256" key="1">
    <source>
        <dbReference type="ARBA" id="ARBA00022741"/>
    </source>
</evidence>
<name>A0AAV5AMP0_9AGAM</name>
<sequence>MDRDDDPLSRALAPPQGETPEEADIRIRLEKEAIKVSEDIDRTLRQEVQNTRRTKCVKILLLGQSESDFQRKYDPNAFDKERAVWRSVCQLNVVRSFGIILDVLNRHDFPSHLTPPTSPHEADESTDTDIDNIDTQQSFPSSSYQIDRESDSSNNLPTLSPEHRRLMMRLGPLRQLETVLTKRFKPLALPNTPISPPRSPVALANILSPSQSHDELRVNGYSWKRARETSSSDGDRTTEDDESLARVLSACKEDMIQLWNDPLVRRILKEYRVGMEEVSKYFLDELERVAVPNFKPTDDDILRARLKTLGVTEHVFSVRPRFLERGEHAPTTEFRIYDVGGSRSQRHAWMPFFDDVNAIVFLAPMSAFDQTLAEAPEVNRLEDTFKLWKIICSSPLLTSVSFVLLLNKVDILQQKIDSGVRFGRYVKSYTGKNNWENVAKYLKTKFKAVQRELSPAPRLFYAHITCATDTQQMIVILAAIEDLVLRRNLEQINLL</sequence>
<dbReference type="Gene3D" id="3.40.50.300">
    <property type="entry name" value="P-loop containing nucleotide triphosphate hydrolases"/>
    <property type="match status" value="1"/>
</dbReference>
<dbReference type="GO" id="GO:0007188">
    <property type="term" value="P:adenylate cyclase-modulating G protein-coupled receptor signaling pathway"/>
    <property type="evidence" value="ECO:0007669"/>
    <property type="project" value="TreeGrafter"/>
</dbReference>
<evidence type="ECO:0000256" key="3">
    <source>
        <dbReference type="ARBA" id="ARBA00023224"/>
    </source>
</evidence>
<proteinExistence type="predicted"/>
<organism evidence="7 8">
    <name type="scientific">Clathrus columnatus</name>
    <dbReference type="NCBI Taxonomy" id="1419009"/>
    <lineage>
        <taxon>Eukaryota</taxon>
        <taxon>Fungi</taxon>
        <taxon>Dikarya</taxon>
        <taxon>Basidiomycota</taxon>
        <taxon>Agaricomycotina</taxon>
        <taxon>Agaricomycetes</taxon>
        <taxon>Phallomycetidae</taxon>
        <taxon>Phallales</taxon>
        <taxon>Clathraceae</taxon>
        <taxon>Clathrus</taxon>
    </lineage>
</organism>
<dbReference type="PRINTS" id="PR00318">
    <property type="entry name" value="GPROTEINA"/>
</dbReference>
<reference evidence="7" key="1">
    <citation type="submission" date="2021-10" db="EMBL/GenBank/DDBJ databases">
        <title>De novo Genome Assembly of Clathrus columnatus (Basidiomycota, Fungi) Using Illumina and Nanopore Sequence Data.</title>
        <authorList>
            <person name="Ogiso-Tanaka E."/>
            <person name="Itagaki H."/>
            <person name="Hosoya T."/>
            <person name="Hosaka K."/>
        </authorList>
    </citation>
    <scope>NUCLEOTIDE SEQUENCE</scope>
    <source>
        <strain evidence="7">MO-923</strain>
    </source>
</reference>
<dbReference type="GO" id="GO:0003924">
    <property type="term" value="F:GTPase activity"/>
    <property type="evidence" value="ECO:0007669"/>
    <property type="project" value="InterPro"/>
</dbReference>
<feature type="binding site" evidence="4">
    <location>
        <begin position="302"/>
        <end position="308"/>
    </location>
    <ligand>
        <name>GTP</name>
        <dbReference type="ChEBI" id="CHEBI:37565"/>
    </ligand>
</feature>
<dbReference type="GO" id="GO:0001664">
    <property type="term" value="F:G protein-coupled receptor binding"/>
    <property type="evidence" value="ECO:0007669"/>
    <property type="project" value="TreeGrafter"/>
</dbReference>